<dbReference type="EnsemblMetazoa" id="ASTEI01890-RA">
    <property type="protein sequence ID" value="ASTEI01890-PA"/>
    <property type="gene ID" value="ASTEI01890"/>
</dbReference>
<organism evidence="1 2">
    <name type="scientific">Anopheles stephensi</name>
    <name type="common">Indo-Pakistan malaria mosquito</name>
    <dbReference type="NCBI Taxonomy" id="30069"/>
    <lineage>
        <taxon>Eukaryota</taxon>
        <taxon>Metazoa</taxon>
        <taxon>Ecdysozoa</taxon>
        <taxon>Arthropoda</taxon>
        <taxon>Hexapoda</taxon>
        <taxon>Insecta</taxon>
        <taxon>Pterygota</taxon>
        <taxon>Neoptera</taxon>
        <taxon>Endopterygota</taxon>
        <taxon>Diptera</taxon>
        <taxon>Nematocera</taxon>
        <taxon>Culicoidea</taxon>
        <taxon>Culicidae</taxon>
        <taxon>Anophelinae</taxon>
        <taxon>Anopheles</taxon>
    </lineage>
</organism>
<accession>A0A182Y0A4</accession>
<reference evidence="2" key="1">
    <citation type="journal article" date="2014" name="Genome Biol.">
        <title>Genome analysis of a major urban malaria vector mosquito, Anopheles stephensi.</title>
        <authorList>
            <person name="Jiang X."/>
            <person name="Peery A."/>
            <person name="Hall A.B."/>
            <person name="Sharma A."/>
            <person name="Chen X.G."/>
            <person name="Waterhouse R.M."/>
            <person name="Komissarov A."/>
            <person name="Riehle M.M."/>
            <person name="Shouche Y."/>
            <person name="Sharakhova M.V."/>
            <person name="Lawson D."/>
            <person name="Pakpour N."/>
            <person name="Arensburger P."/>
            <person name="Davidson V.L."/>
            <person name="Eiglmeier K."/>
            <person name="Emrich S."/>
            <person name="George P."/>
            <person name="Kennedy R.C."/>
            <person name="Mane S.P."/>
            <person name="Maslen G."/>
            <person name="Oringanje C."/>
            <person name="Qi Y."/>
            <person name="Settlage R."/>
            <person name="Tojo M."/>
            <person name="Tubio J.M."/>
            <person name="Unger M.F."/>
            <person name="Wang B."/>
            <person name="Vernick K.D."/>
            <person name="Ribeiro J.M."/>
            <person name="James A.A."/>
            <person name="Michel K."/>
            <person name="Riehle M.A."/>
            <person name="Luckhart S."/>
            <person name="Sharakhov I.V."/>
            <person name="Tu Z."/>
        </authorList>
    </citation>
    <scope>NUCLEOTIDE SEQUENCE [LARGE SCALE GENOMIC DNA]</scope>
    <source>
        <strain evidence="2">Indian</strain>
    </source>
</reference>
<sequence length="487" mass="52386">MTRRAVSLLFVGSVLLGGCFSAGDFGLPYSVPGFDASFRSGIGSGIVAIVKANASLLKYEANLDRSGATTVLFDVANNLTSPLNKLLGHVAATFGANSSASLQALVEELQATVLPATSALEQASTTIRKLQGAVRPQMLDALSSNVSTIVTEIGTLARNWPPFAVALQEASSPDSTYSSGNVSTLITPALVQSITAPVTLINSALSDIATMYGTIGKDRITGIGYETATNSSIQNALQDLQGSVTLANRTLTDTARQMEQQSNATVRQVRDGYSSVLSRLGDAASEASKVRSFLERTEAQGLEHNKRVAERLHDLATNYRRIIETAGEAIGARLFNATAALIDEAATSDNSYAERCLQRYVGDFRQGSYAPTRLSVCYQVDSRTVGYFSSANTAFLEQLRYGAVYGNQLQSVCAQGSSNCTMEYLDQLEGFSKQNQARLNAFATFLGEEIVALVDRYDVCTRAIRADIEHYVETTQYKFRNCFLTGR</sequence>
<reference evidence="1" key="2">
    <citation type="submission" date="2020-05" db="UniProtKB">
        <authorList>
            <consortium name="EnsemblMetazoa"/>
        </authorList>
    </citation>
    <scope>IDENTIFICATION</scope>
    <source>
        <strain evidence="1">Indian</strain>
    </source>
</reference>
<dbReference type="AlphaFoldDB" id="A0A182Y0A4"/>
<dbReference type="VEuPathDB" id="VectorBase:ASTE007265"/>
<evidence type="ECO:0000313" key="1">
    <source>
        <dbReference type="EnsemblMetazoa" id="ASTEI01890-PA"/>
    </source>
</evidence>
<name>A0A182Y0A4_ANOST</name>
<dbReference type="Proteomes" id="UP000076408">
    <property type="component" value="Unassembled WGS sequence"/>
</dbReference>
<dbReference type="VEuPathDB" id="VectorBase:ASTEI01890"/>
<protein>
    <submittedName>
        <fullName evidence="1">Uncharacterized protein</fullName>
    </submittedName>
</protein>
<dbReference type="VEuPathDB" id="VectorBase:ASTEI20_036523"/>
<proteinExistence type="predicted"/>
<keyword evidence="2" id="KW-1185">Reference proteome</keyword>
<dbReference type="OMA" id="MSRICQR"/>
<evidence type="ECO:0000313" key="2">
    <source>
        <dbReference type="Proteomes" id="UP000076408"/>
    </source>
</evidence>
<dbReference type="PROSITE" id="PS51257">
    <property type="entry name" value="PROKAR_LIPOPROTEIN"/>
    <property type="match status" value="1"/>
</dbReference>